<gene>
    <name evidence="1" type="ORF">FA13DRAFT_1718701</name>
</gene>
<organism evidence="1 2">
    <name type="scientific">Coprinellus micaceus</name>
    <name type="common">Glistening ink-cap mushroom</name>
    <name type="synonym">Coprinus micaceus</name>
    <dbReference type="NCBI Taxonomy" id="71717"/>
    <lineage>
        <taxon>Eukaryota</taxon>
        <taxon>Fungi</taxon>
        <taxon>Dikarya</taxon>
        <taxon>Basidiomycota</taxon>
        <taxon>Agaricomycotina</taxon>
        <taxon>Agaricomycetes</taxon>
        <taxon>Agaricomycetidae</taxon>
        <taxon>Agaricales</taxon>
        <taxon>Agaricineae</taxon>
        <taxon>Psathyrellaceae</taxon>
        <taxon>Coprinellus</taxon>
    </lineage>
</organism>
<accession>A0A4Y7SD22</accession>
<keyword evidence="2" id="KW-1185">Reference proteome</keyword>
<evidence type="ECO:0000313" key="2">
    <source>
        <dbReference type="Proteomes" id="UP000298030"/>
    </source>
</evidence>
<sequence>MVRDLGKLWWCWFHDGVDMVPWRAAVTGNYWRLGETGESDSVFAPISPLLESGGTPHKTPNFGAFPQARLPEFRSRSWIGDVRHQLLIDELIYMLNGGIRERGISHSSGIYSSFQNDAVICLVTGYPIENHELYPYHHIRDPNYQIYADDREPKGTNQMAWHAEVAIQHITNRTSPGMGPILNRETKH</sequence>
<reference evidence="1 2" key="1">
    <citation type="journal article" date="2019" name="Nat. Ecol. Evol.">
        <title>Megaphylogeny resolves global patterns of mushroom evolution.</title>
        <authorList>
            <person name="Varga T."/>
            <person name="Krizsan K."/>
            <person name="Foldi C."/>
            <person name="Dima B."/>
            <person name="Sanchez-Garcia M."/>
            <person name="Sanchez-Ramirez S."/>
            <person name="Szollosi G.J."/>
            <person name="Szarkandi J.G."/>
            <person name="Papp V."/>
            <person name="Albert L."/>
            <person name="Andreopoulos W."/>
            <person name="Angelini C."/>
            <person name="Antonin V."/>
            <person name="Barry K.W."/>
            <person name="Bougher N.L."/>
            <person name="Buchanan P."/>
            <person name="Buyck B."/>
            <person name="Bense V."/>
            <person name="Catcheside P."/>
            <person name="Chovatia M."/>
            <person name="Cooper J."/>
            <person name="Damon W."/>
            <person name="Desjardin D."/>
            <person name="Finy P."/>
            <person name="Geml J."/>
            <person name="Haridas S."/>
            <person name="Hughes K."/>
            <person name="Justo A."/>
            <person name="Karasinski D."/>
            <person name="Kautmanova I."/>
            <person name="Kiss B."/>
            <person name="Kocsube S."/>
            <person name="Kotiranta H."/>
            <person name="LaButti K.M."/>
            <person name="Lechner B.E."/>
            <person name="Liimatainen K."/>
            <person name="Lipzen A."/>
            <person name="Lukacs Z."/>
            <person name="Mihaltcheva S."/>
            <person name="Morgado L.N."/>
            <person name="Niskanen T."/>
            <person name="Noordeloos M.E."/>
            <person name="Ohm R.A."/>
            <person name="Ortiz-Santana B."/>
            <person name="Ovrebo C."/>
            <person name="Racz N."/>
            <person name="Riley R."/>
            <person name="Savchenko A."/>
            <person name="Shiryaev A."/>
            <person name="Soop K."/>
            <person name="Spirin V."/>
            <person name="Szebenyi C."/>
            <person name="Tomsovsky M."/>
            <person name="Tulloss R.E."/>
            <person name="Uehling J."/>
            <person name="Grigoriev I.V."/>
            <person name="Vagvolgyi C."/>
            <person name="Papp T."/>
            <person name="Martin F.M."/>
            <person name="Miettinen O."/>
            <person name="Hibbett D.S."/>
            <person name="Nagy L.G."/>
        </authorList>
    </citation>
    <scope>NUCLEOTIDE SEQUENCE [LARGE SCALE GENOMIC DNA]</scope>
    <source>
        <strain evidence="1 2">FP101781</strain>
    </source>
</reference>
<comment type="caution">
    <text evidence="1">The sequence shown here is derived from an EMBL/GenBank/DDBJ whole genome shotgun (WGS) entry which is preliminary data.</text>
</comment>
<dbReference type="AlphaFoldDB" id="A0A4Y7SD22"/>
<name>A0A4Y7SD22_COPMI</name>
<evidence type="ECO:0000313" key="1">
    <source>
        <dbReference type="EMBL" id="TEB19532.1"/>
    </source>
</evidence>
<proteinExistence type="predicted"/>
<protein>
    <submittedName>
        <fullName evidence="1">Uncharacterized protein</fullName>
    </submittedName>
</protein>
<dbReference type="Proteomes" id="UP000298030">
    <property type="component" value="Unassembled WGS sequence"/>
</dbReference>
<dbReference type="EMBL" id="QPFP01000186">
    <property type="protein sequence ID" value="TEB19532.1"/>
    <property type="molecule type" value="Genomic_DNA"/>
</dbReference>